<protein>
    <submittedName>
        <fullName evidence="1">Uncharacterized protein</fullName>
    </submittedName>
</protein>
<dbReference type="AlphaFoldDB" id="A0A479XIZ7"/>
<reference evidence="1" key="1">
    <citation type="submission" date="2018-11" db="EMBL/GenBank/DDBJ databases">
        <title>Draft genome sequence of commensal E.coli strains.</title>
        <authorList>
            <person name="Arimizu Y."/>
            <person name="Hayashi T."/>
            <person name="Ogura Y."/>
        </authorList>
    </citation>
    <scope>NUCLEOTIDE SEQUENCE</scope>
    <source>
        <strain evidence="1">39-H19-A</strain>
    </source>
</reference>
<dbReference type="EMBL" id="BICW01000072">
    <property type="protein sequence ID" value="GCG67718.1"/>
    <property type="molecule type" value="Genomic_DNA"/>
</dbReference>
<sequence>MQKRVITFTLRVMQVTQCAVLIGTQDIFQVCLNIVRRLIVIVEQSWFIELLQLVKQQLLSTC</sequence>
<name>A0A479XIZ7_ECOLX</name>
<accession>A0A479XIZ7</accession>
<gene>
    <name evidence="1" type="ORF">BvCmsH19A_04793</name>
</gene>
<proteinExistence type="predicted"/>
<organism evidence="1">
    <name type="scientific">Escherichia coli</name>
    <dbReference type="NCBI Taxonomy" id="562"/>
    <lineage>
        <taxon>Bacteria</taxon>
        <taxon>Pseudomonadati</taxon>
        <taxon>Pseudomonadota</taxon>
        <taxon>Gammaproteobacteria</taxon>
        <taxon>Enterobacterales</taxon>
        <taxon>Enterobacteriaceae</taxon>
        <taxon>Escherichia</taxon>
    </lineage>
</organism>
<evidence type="ECO:0000313" key="1">
    <source>
        <dbReference type="EMBL" id="GCG67718.1"/>
    </source>
</evidence>
<comment type="caution">
    <text evidence="1">The sequence shown here is derived from an EMBL/GenBank/DDBJ whole genome shotgun (WGS) entry which is preliminary data.</text>
</comment>